<dbReference type="InterPro" id="IPR012332">
    <property type="entry name" value="Autotransporter_pectin_lyase_C"/>
</dbReference>
<dbReference type="OrthoDB" id="6053567at2"/>
<dbReference type="InterPro" id="IPR011050">
    <property type="entry name" value="Pectin_lyase_fold/virulence"/>
</dbReference>
<feature type="compositionally biased region" description="Pro residues" evidence="1">
    <location>
        <begin position="587"/>
        <end position="597"/>
    </location>
</feature>
<dbReference type="SUPFAM" id="SSF51126">
    <property type="entry name" value="Pectin lyase-like"/>
    <property type="match status" value="1"/>
</dbReference>
<dbReference type="PANTHER" id="PTHR35037:SF3">
    <property type="entry name" value="C-TERMINAL REGION OF AIDA-LIKE PROTEIN"/>
    <property type="match status" value="1"/>
</dbReference>
<dbReference type="RefSeq" id="WP_111158474.1">
    <property type="nucleotide sequence ID" value="NZ_PCDP01000001.1"/>
</dbReference>
<feature type="compositionally biased region" description="Low complexity" evidence="1">
    <location>
        <begin position="647"/>
        <end position="663"/>
    </location>
</feature>
<feature type="compositionally biased region" description="Pro residues" evidence="1">
    <location>
        <begin position="605"/>
        <end position="615"/>
    </location>
</feature>
<dbReference type="SUPFAM" id="SSF103515">
    <property type="entry name" value="Autotransporter"/>
    <property type="match status" value="1"/>
</dbReference>
<feature type="compositionally biased region" description="Pro residues" evidence="1">
    <location>
        <begin position="533"/>
        <end position="574"/>
    </location>
</feature>
<evidence type="ECO:0000313" key="4">
    <source>
        <dbReference type="Proteomes" id="UP000248925"/>
    </source>
</evidence>
<dbReference type="EMBL" id="PCDP01000001">
    <property type="protein sequence ID" value="PZM17146.1"/>
    <property type="molecule type" value="Genomic_DNA"/>
</dbReference>
<gene>
    <name evidence="3" type="ORF">CPY51_02660</name>
</gene>
<feature type="domain" description="Autotransporter" evidence="2">
    <location>
        <begin position="718"/>
        <end position="995"/>
    </location>
</feature>
<dbReference type="Gene3D" id="2.160.20.20">
    <property type="match status" value="1"/>
</dbReference>
<dbReference type="InterPro" id="IPR051551">
    <property type="entry name" value="Autotransporter_adhesion"/>
</dbReference>
<feature type="region of interest" description="Disordered" evidence="1">
    <location>
        <begin position="508"/>
        <end position="672"/>
    </location>
</feature>
<dbReference type="AlphaFoldDB" id="A0A2W4EVR6"/>
<reference evidence="3 4" key="1">
    <citation type="journal article" date="2018" name="Sci. Rep.">
        <title>Rhizobium tumorigenes sp. nov., a novel plant tumorigenic bacterium isolated from cane gall tumors on thornless blackberry.</title>
        <authorList>
            <person name="Kuzmanovi N."/>
            <person name="Smalla K."/>
            <person name="Gronow S."/>
            <person name="PuBawska J."/>
        </authorList>
    </citation>
    <scope>NUCLEOTIDE SEQUENCE [LARGE SCALE GENOMIC DNA]</scope>
    <source>
        <strain evidence="3 4">CCBAU 85046</strain>
    </source>
</reference>
<proteinExistence type="predicted"/>
<sequence length="995" mass="100677">MSIEGSQAACNLAPTSGNSSYICDSGTSPQLNDNNGDNTLTFPAGGTGSVTGNVTFGSGADTVQMNSGTIHGQLEQGDGADHLIITAGEISGSVNQSVGVDDFQMTGGSIASLDQGNGLDTFSMSGGRINGLFTSGDRAVITGGRIGTVELVVWDNVFTMSGGTIDHDVTATTGKDTISISGGTIGGTIDTGGGHDVVTVTGGNVGKGINTGDGNDSFVWSGGIILDPIRLGAGSDTASLSDVASANIGSMTRLSGGAGTDSLTLSNIFADGLPRFDSWENIAATNATQLLFGGDLILGDAGTGTGRISLDASSTISAGGLNASIAAFTHGKLANLFNAGHINLTGNSSASDSFTVKGNYTGQGGHLLLDTVLGADGSASDKLIVSGGAATGSTGIDITNRGGLGGLTTQDGILVVEGINGANTGFGTFGLGSNVAAGAYEYYLFKGGVTSGSAENWYLRSSLKPVPTPTKPPMLPEKEGGRPPGLLFAVPPSVELLPPLALVPDFPEAPATTPALPPAPVPEAPEVPATTPALPPAPAPEVPEAPAITPVPPPAPAPVPPEVPATTPALPPAHVPEAPEVPATTPVSPPAPGPEAPEVPATTPVSPPAPGPEAPEVPTATPAEPPAPEPELPEVPATTPAAPPTSVPETAAAPLVPLPGEETGPPPAGATPLHDNVVPLYRLEVPTYSVIAPAAREAAMATLGTFHDRRGDQGIVDTNDYISAAWLRAFGQATKQTWSGTVDPSIDGDLHGIQAGIDLFGSETAEGQRDVAGLFLGYASLDADIKGQALGRSHLKTGKLDLDATSVAGYWTHIGPSGWYLDGIVMGTWFGGDARSTRGVGVGIGGSAATVSLEGGAPIRLSDNWSLEPQAQVIWQHLSLDDQSDRYSSVAFDNDDGVTGRIGARLHGNYQLDQGTLRPYLKANLWHAFNGTDALTFGVDPIRTRQGSTSLELGGGATYDFTKSLSAFATASYAFNIGGNHRETVSGNIGLRLKW</sequence>
<feature type="compositionally biased region" description="Low complexity" evidence="1">
    <location>
        <begin position="575"/>
        <end position="586"/>
    </location>
</feature>
<name>A0A2W4EVR6_9HYPH</name>
<dbReference type="Proteomes" id="UP000248925">
    <property type="component" value="Unassembled WGS sequence"/>
</dbReference>
<dbReference type="InterPro" id="IPR005546">
    <property type="entry name" value="Autotransporte_beta"/>
</dbReference>
<dbReference type="InterPro" id="IPR043990">
    <property type="entry name" value="AC_1"/>
</dbReference>
<evidence type="ECO:0000313" key="3">
    <source>
        <dbReference type="EMBL" id="PZM17146.1"/>
    </source>
</evidence>
<dbReference type="SMART" id="SM00869">
    <property type="entry name" value="Autotransporter"/>
    <property type="match status" value="1"/>
</dbReference>
<dbReference type="Pfam" id="PF03797">
    <property type="entry name" value="Autotransporter"/>
    <property type="match status" value="1"/>
</dbReference>
<evidence type="ECO:0000256" key="1">
    <source>
        <dbReference type="SAM" id="MobiDB-lite"/>
    </source>
</evidence>
<keyword evidence="4" id="KW-1185">Reference proteome</keyword>
<dbReference type="Pfam" id="PF18883">
    <property type="entry name" value="AC_1"/>
    <property type="match status" value="1"/>
</dbReference>
<accession>A0A2W4EVR6</accession>
<evidence type="ECO:0000259" key="2">
    <source>
        <dbReference type="PROSITE" id="PS51208"/>
    </source>
</evidence>
<protein>
    <submittedName>
        <fullName evidence="3">Autotransporter outer membrane beta-barrel domain-containing protein</fullName>
    </submittedName>
</protein>
<feature type="compositionally biased region" description="Pro residues" evidence="1">
    <location>
        <begin position="515"/>
        <end position="525"/>
    </location>
</feature>
<dbReference type="Gene3D" id="2.40.128.130">
    <property type="entry name" value="Autotransporter beta-domain"/>
    <property type="match status" value="1"/>
</dbReference>
<dbReference type="CDD" id="cd01344">
    <property type="entry name" value="PL2_Passenger_AT"/>
    <property type="match status" value="1"/>
</dbReference>
<comment type="caution">
    <text evidence="3">The sequence shown here is derived from an EMBL/GenBank/DDBJ whole genome shotgun (WGS) entry which is preliminary data.</text>
</comment>
<dbReference type="InterPro" id="IPR036709">
    <property type="entry name" value="Autotransporte_beta_dom_sf"/>
</dbReference>
<organism evidence="3 4">
    <name type="scientific">Rhizobium tubonense</name>
    <dbReference type="NCBI Taxonomy" id="484088"/>
    <lineage>
        <taxon>Bacteria</taxon>
        <taxon>Pseudomonadati</taxon>
        <taxon>Pseudomonadota</taxon>
        <taxon>Alphaproteobacteria</taxon>
        <taxon>Hyphomicrobiales</taxon>
        <taxon>Rhizobiaceae</taxon>
        <taxon>Rhizobium/Agrobacterium group</taxon>
        <taxon>Rhizobium</taxon>
    </lineage>
</organism>
<dbReference type="PROSITE" id="PS51208">
    <property type="entry name" value="AUTOTRANSPORTER"/>
    <property type="match status" value="1"/>
</dbReference>
<dbReference type="PANTHER" id="PTHR35037">
    <property type="entry name" value="C-TERMINAL REGION OF AIDA-LIKE PROTEIN"/>
    <property type="match status" value="1"/>
</dbReference>